<evidence type="ECO:0000256" key="3">
    <source>
        <dbReference type="ARBA" id="ARBA00023237"/>
    </source>
</evidence>
<dbReference type="InterPro" id="IPR036942">
    <property type="entry name" value="Beta-barrel_TonB_sf"/>
</dbReference>
<protein>
    <recommendedName>
        <fullName evidence="8">TonB dependent receptor</fullName>
    </recommendedName>
</protein>
<name>A0ABV8PZ99_9BACT</name>
<evidence type="ECO:0000256" key="1">
    <source>
        <dbReference type="ARBA" id="ARBA00004442"/>
    </source>
</evidence>
<comment type="subcellular location">
    <subcellularLocation>
        <location evidence="1">Cell outer membrane</location>
    </subcellularLocation>
</comment>
<dbReference type="EMBL" id="JBHSDC010000027">
    <property type="protein sequence ID" value="MFC4232761.1"/>
    <property type="molecule type" value="Genomic_DNA"/>
</dbReference>
<organism evidence="6 7">
    <name type="scientific">Parasediminibacterium paludis</name>
    <dbReference type="NCBI Taxonomy" id="908966"/>
    <lineage>
        <taxon>Bacteria</taxon>
        <taxon>Pseudomonadati</taxon>
        <taxon>Bacteroidota</taxon>
        <taxon>Chitinophagia</taxon>
        <taxon>Chitinophagales</taxon>
        <taxon>Chitinophagaceae</taxon>
        <taxon>Parasediminibacterium</taxon>
    </lineage>
</organism>
<proteinExistence type="predicted"/>
<keyword evidence="3" id="KW-0998">Cell outer membrane</keyword>
<evidence type="ECO:0000256" key="2">
    <source>
        <dbReference type="ARBA" id="ARBA00023136"/>
    </source>
</evidence>
<keyword evidence="5" id="KW-0732">Signal</keyword>
<evidence type="ECO:0000256" key="4">
    <source>
        <dbReference type="SAM" id="MobiDB-lite"/>
    </source>
</evidence>
<evidence type="ECO:0008006" key="8">
    <source>
        <dbReference type="Google" id="ProtNLM"/>
    </source>
</evidence>
<dbReference type="SUPFAM" id="SSF56935">
    <property type="entry name" value="Porins"/>
    <property type="match status" value="1"/>
</dbReference>
<evidence type="ECO:0000313" key="6">
    <source>
        <dbReference type="EMBL" id="MFC4232761.1"/>
    </source>
</evidence>
<keyword evidence="7" id="KW-1185">Reference proteome</keyword>
<sequence length="596" mass="66439">MNNIRNILLLIVAFTLTYGTVAAQNKKKKTKSTTVNRTSSTAKLKSASTKKATSKVSNEQPAAINFKPITNASDTTAPKEVTITSSFKPSLRNAAKINFTAATPIIDTNKLPLSYNIPSSNLFFSYQPVAIKPVALFVDTSIYWHNDAYVKVGFGNFASPYAEAGIAFGDGKQTMFSLHGKHTSSTGRLTFQDFSKTGVDFLGSITTKNNNEISAKAFWDNSVQYRYGYQPSTSVFTKDDLRQAFNNVGLELGLQNKLPNSFGVTYHPQIKASTFFDNHNGNEISLLAKLPINKSFGRFLALDVAATADISSFKRQLVPNAATVNNNLFYVNPTIQFKTPNIKLNAGIQPTWDNQSFWLLPNVTAEAKINEEKFVVQAGWRGYVNKNTYQSLAGINPYIIQPTSLLNTKVTEQYAGFKGSAGKHFTYNARISFLNMDNAALYVNDTTTGKTQEFKAVFEPVLKAIKLHGEIGYTDQEKFSFIASANYTQFTKLNTYDKAYGLLPLEINGALRWKVFKDLLVKSDVFFWDGSHYQMQNLKSGKLSPAIDANIGTEFTVMPKLNVWLQINNVFNNKYQRWNQYEVLGLQVLGGVVYHF</sequence>
<feature type="region of interest" description="Disordered" evidence="4">
    <location>
        <begin position="26"/>
        <end position="55"/>
    </location>
</feature>
<evidence type="ECO:0000256" key="5">
    <source>
        <dbReference type="SAM" id="SignalP"/>
    </source>
</evidence>
<feature type="chain" id="PRO_5045888334" description="TonB dependent receptor" evidence="5">
    <location>
        <begin position="24"/>
        <end position="596"/>
    </location>
</feature>
<dbReference type="Proteomes" id="UP001595906">
    <property type="component" value="Unassembled WGS sequence"/>
</dbReference>
<feature type="signal peptide" evidence="5">
    <location>
        <begin position="1"/>
        <end position="23"/>
    </location>
</feature>
<accession>A0ABV8PZ99</accession>
<comment type="caution">
    <text evidence="6">The sequence shown here is derived from an EMBL/GenBank/DDBJ whole genome shotgun (WGS) entry which is preliminary data.</text>
</comment>
<keyword evidence="2" id="KW-0472">Membrane</keyword>
<dbReference type="RefSeq" id="WP_379014742.1">
    <property type="nucleotide sequence ID" value="NZ_JBHSDC010000027.1"/>
</dbReference>
<feature type="compositionally biased region" description="Low complexity" evidence="4">
    <location>
        <begin position="32"/>
        <end position="55"/>
    </location>
</feature>
<evidence type="ECO:0000313" key="7">
    <source>
        <dbReference type="Proteomes" id="UP001595906"/>
    </source>
</evidence>
<dbReference type="Gene3D" id="2.40.170.20">
    <property type="entry name" value="TonB-dependent receptor, beta-barrel domain"/>
    <property type="match status" value="1"/>
</dbReference>
<reference evidence="7" key="1">
    <citation type="journal article" date="2019" name="Int. J. Syst. Evol. Microbiol.">
        <title>The Global Catalogue of Microorganisms (GCM) 10K type strain sequencing project: providing services to taxonomists for standard genome sequencing and annotation.</title>
        <authorList>
            <consortium name="The Broad Institute Genomics Platform"/>
            <consortium name="The Broad Institute Genome Sequencing Center for Infectious Disease"/>
            <person name="Wu L."/>
            <person name="Ma J."/>
        </authorList>
    </citation>
    <scope>NUCLEOTIDE SEQUENCE [LARGE SCALE GENOMIC DNA]</scope>
    <source>
        <strain evidence="7">CECT 8010</strain>
    </source>
</reference>
<gene>
    <name evidence="6" type="ORF">ACFOW1_12745</name>
</gene>